<dbReference type="Proteomes" id="UP000321793">
    <property type="component" value="Unassembled WGS sequence"/>
</dbReference>
<dbReference type="CDD" id="cd03586">
    <property type="entry name" value="PolY_Pol_IV_kappa"/>
    <property type="match status" value="1"/>
</dbReference>
<comment type="catalytic activity">
    <reaction evidence="3">
        <text>DNA(n) + a 2'-deoxyribonucleoside 5'-triphosphate = DNA(n+1) + diphosphate</text>
        <dbReference type="Rhea" id="RHEA:22508"/>
        <dbReference type="Rhea" id="RHEA-COMP:17339"/>
        <dbReference type="Rhea" id="RHEA-COMP:17340"/>
        <dbReference type="ChEBI" id="CHEBI:33019"/>
        <dbReference type="ChEBI" id="CHEBI:61560"/>
        <dbReference type="ChEBI" id="CHEBI:173112"/>
        <dbReference type="EC" id="2.7.7.7"/>
    </reaction>
</comment>
<dbReference type="GO" id="GO:0009432">
    <property type="term" value="P:SOS response"/>
    <property type="evidence" value="ECO:0007669"/>
    <property type="project" value="TreeGrafter"/>
</dbReference>
<dbReference type="GO" id="GO:0003684">
    <property type="term" value="F:damaged DNA binding"/>
    <property type="evidence" value="ECO:0007669"/>
    <property type="project" value="InterPro"/>
</dbReference>
<dbReference type="GO" id="GO:0042276">
    <property type="term" value="P:error-prone translesion synthesis"/>
    <property type="evidence" value="ECO:0007669"/>
    <property type="project" value="TreeGrafter"/>
</dbReference>
<feature type="domain" description="UmuC" evidence="4">
    <location>
        <begin position="12"/>
        <end position="189"/>
    </location>
</feature>
<dbReference type="InterPro" id="IPR001126">
    <property type="entry name" value="UmuC"/>
</dbReference>
<dbReference type="InterPro" id="IPR043502">
    <property type="entry name" value="DNA/RNA_pol_sf"/>
</dbReference>
<evidence type="ECO:0000256" key="2">
    <source>
        <dbReference type="ARBA" id="ARBA00025589"/>
    </source>
</evidence>
<dbReference type="PROSITE" id="PS50173">
    <property type="entry name" value="UMUC"/>
    <property type="match status" value="1"/>
</dbReference>
<evidence type="ECO:0000256" key="1">
    <source>
        <dbReference type="ARBA" id="ARBA00010945"/>
    </source>
</evidence>
<dbReference type="AlphaFoldDB" id="A0A512SYH5"/>
<sequence length="352" mass="37857">MSGVGGSVDAVLIHADADAFFASVEQRDFPHLRGRPMVVGPQVVACASYEARALGVHAGMPLRQAVRRWPELVVADFRGEVYEAVSAELLAMFRDVTPLVEPGSMEEAFLDVSALDGGSVEEAGRIAAGLRERARRELGLPVSAGVARAKLFAKLASRRAKPDGLVVVDAETEARVRPRLPVSDLWGVGPATTARLHDAGIVHVADLVGWSVDGLVERRVARAMARNLVAIRDGVDDATIRLPGPRKSISSTRSLGRATRQRSVVEEALRDNVVRAMERLGDDAREPTRLDVHLRYDDQHAVIQPGSLDEPTRDVPTLVGAALAALGRTAYEEDGRGVAMVGVSFTLPTRRP</sequence>
<dbReference type="SUPFAM" id="SSF56672">
    <property type="entry name" value="DNA/RNA polymerases"/>
    <property type="match status" value="1"/>
</dbReference>
<comment type="function">
    <text evidence="2">Poorly processive, error-prone DNA polymerase involved in untargeted mutagenesis. Copies undamaged DNA at stalled replication forks, which arise in vivo from mismatched or misaligned primer ends. These misaligned primers can be extended by PolIV. Exhibits no 3'-5' exonuclease (proofreading) activity. May be involved in translesional synthesis, in conjunction with the beta clamp from PolIII.</text>
</comment>
<dbReference type="InterPro" id="IPR050116">
    <property type="entry name" value="DNA_polymerase-Y"/>
</dbReference>
<dbReference type="Gene3D" id="1.10.150.20">
    <property type="entry name" value="5' to 3' exonuclease, C-terminal subdomain"/>
    <property type="match status" value="1"/>
</dbReference>
<evidence type="ECO:0000313" key="5">
    <source>
        <dbReference type="EMBL" id="GEQ13003.1"/>
    </source>
</evidence>
<protein>
    <submittedName>
        <fullName evidence="5">DNA polymerase IV</fullName>
    </submittedName>
</protein>
<name>A0A512SYH5_9MICO</name>
<dbReference type="InterPro" id="IPR043128">
    <property type="entry name" value="Rev_trsase/Diguanyl_cyclase"/>
</dbReference>
<gene>
    <name evidence="5" type="primary">dinB_2</name>
    <name evidence="5" type="ORF">KLO01_10500</name>
</gene>
<comment type="caution">
    <text evidence="5">The sequence shown here is derived from an EMBL/GenBank/DDBJ whole genome shotgun (WGS) entry which is preliminary data.</text>
</comment>
<dbReference type="GO" id="GO:0006281">
    <property type="term" value="P:DNA repair"/>
    <property type="evidence" value="ECO:0007669"/>
    <property type="project" value="InterPro"/>
</dbReference>
<evidence type="ECO:0000256" key="3">
    <source>
        <dbReference type="ARBA" id="ARBA00049244"/>
    </source>
</evidence>
<dbReference type="PANTHER" id="PTHR11076:SF33">
    <property type="entry name" value="DNA POLYMERASE KAPPA"/>
    <property type="match status" value="1"/>
</dbReference>
<dbReference type="Gene3D" id="3.30.1490.100">
    <property type="entry name" value="DNA polymerase, Y-family, little finger domain"/>
    <property type="match status" value="1"/>
</dbReference>
<proteinExistence type="inferred from homology"/>
<keyword evidence="6" id="KW-1185">Reference proteome</keyword>
<dbReference type="GO" id="GO:0003887">
    <property type="term" value="F:DNA-directed DNA polymerase activity"/>
    <property type="evidence" value="ECO:0007669"/>
    <property type="project" value="UniProtKB-EC"/>
</dbReference>
<dbReference type="InterPro" id="IPR017961">
    <property type="entry name" value="DNA_pol_Y-fam_little_finger"/>
</dbReference>
<evidence type="ECO:0000313" key="6">
    <source>
        <dbReference type="Proteomes" id="UP000321793"/>
    </source>
</evidence>
<dbReference type="Gene3D" id="3.40.1170.60">
    <property type="match status" value="1"/>
</dbReference>
<dbReference type="EMBL" id="BKBA01000003">
    <property type="protein sequence ID" value="GEQ13003.1"/>
    <property type="molecule type" value="Genomic_DNA"/>
</dbReference>
<dbReference type="Pfam" id="PF11799">
    <property type="entry name" value="IMS_C"/>
    <property type="match status" value="1"/>
</dbReference>
<dbReference type="Gene3D" id="3.30.70.270">
    <property type="match status" value="1"/>
</dbReference>
<evidence type="ECO:0000259" key="4">
    <source>
        <dbReference type="PROSITE" id="PS50173"/>
    </source>
</evidence>
<dbReference type="InterPro" id="IPR022880">
    <property type="entry name" value="DNApol_IV"/>
</dbReference>
<dbReference type="SUPFAM" id="SSF100879">
    <property type="entry name" value="Lesion bypass DNA polymerase (Y-family), little finger domain"/>
    <property type="match status" value="1"/>
</dbReference>
<dbReference type="PANTHER" id="PTHR11076">
    <property type="entry name" value="DNA REPAIR POLYMERASE UMUC / TRANSFERASE FAMILY MEMBER"/>
    <property type="match status" value="1"/>
</dbReference>
<dbReference type="OrthoDB" id="9808813at2"/>
<comment type="similarity">
    <text evidence="1">Belongs to the DNA polymerase type-Y family.</text>
</comment>
<accession>A0A512SYH5</accession>
<dbReference type="Pfam" id="PF00817">
    <property type="entry name" value="IMS"/>
    <property type="match status" value="1"/>
</dbReference>
<dbReference type="GO" id="GO:0005829">
    <property type="term" value="C:cytosol"/>
    <property type="evidence" value="ECO:0007669"/>
    <property type="project" value="TreeGrafter"/>
</dbReference>
<organism evidence="5 6">
    <name type="scientific">Knoellia locipacati</name>
    <dbReference type="NCBI Taxonomy" id="882824"/>
    <lineage>
        <taxon>Bacteria</taxon>
        <taxon>Bacillati</taxon>
        <taxon>Actinomycetota</taxon>
        <taxon>Actinomycetes</taxon>
        <taxon>Micrococcales</taxon>
        <taxon>Intrasporangiaceae</taxon>
        <taxon>Knoellia</taxon>
    </lineage>
</organism>
<reference evidence="5 6" key="1">
    <citation type="submission" date="2019-07" db="EMBL/GenBank/DDBJ databases">
        <title>Whole genome shotgun sequence of Knoellia locipacati NBRC 109775.</title>
        <authorList>
            <person name="Hosoyama A."/>
            <person name="Uohara A."/>
            <person name="Ohji S."/>
            <person name="Ichikawa N."/>
        </authorList>
    </citation>
    <scope>NUCLEOTIDE SEQUENCE [LARGE SCALE GENOMIC DNA]</scope>
    <source>
        <strain evidence="5 6">NBRC 109775</strain>
    </source>
</reference>
<dbReference type="InterPro" id="IPR036775">
    <property type="entry name" value="DNA_pol_Y-fam_lit_finger_sf"/>
</dbReference>